<name>A0AAD9BR58_DISEL</name>
<feature type="region of interest" description="Disordered" evidence="11">
    <location>
        <begin position="1"/>
        <end position="44"/>
    </location>
</feature>
<protein>
    <submittedName>
        <fullName evidence="13">B-cell lymphoma/leukemia 11A</fullName>
    </submittedName>
</protein>
<feature type="compositionally biased region" description="Basic and acidic residues" evidence="11">
    <location>
        <begin position="391"/>
        <end position="403"/>
    </location>
</feature>
<evidence type="ECO:0000256" key="2">
    <source>
        <dbReference type="ARBA" id="ARBA00022499"/>
    </source>
</evidence>
<feature type="region of interest" description="Disordered" evidence="11">
    <location>
        <begin position="383"/>
        <end position="403"/>
    </location>
</feature>
<dbReference type="Proteomes" id="UP001228049">
    <property type="component" value="Unassembled WGS sequence"/>
</dbReference>
<comment type="caution">
    <text evidence="13">The sequence shown here is derived from an EMBL/GenBank/DDBJ whole genome shotgun (WGS) entry which is preliminary data.</text>
</comment>
<feature type="domain" description="BCL-11A-like CCHC zinc finger" evidence="12">
    <location>
        <begin position="51"/>
        <end position="78"/>
    </location>
</feature>
<dbReference type="GO" id="GO:0006357">
    <property type="term" value="P:regulation of transcription by RNA polymerase II"/>
    <property type="evidence" value="ECO:0007669"/>
    <property type="project" value="TreeGrafter"/>
</dbReference>
<dbReference type="GO" id="GO:0003700">
    <property type="term" value="F:DNA-binding transcription factor activity"/>
    <property type="evidence" value="ECO:0007669"/>
    <property type="project" value="TreeGrafter"/>
</dbReference>
<evidence type="ECO:0000256" key="7">
    <source>
        <dbReference type="ARBA" id="ARBA00022843"/>
    </source>
</evidence>
<feature type="compositionally biased region" description="Basic residues" evidence="11">
    <location>
        <begin position="1"/>
        <end position="12"/>
    </location>
</feature>
<feature type="compositionally biased region" description="Low complexity" evidence="11">
    <location>
        <begin position="94"/>
        <end position="105"/>
    </location>
</feature>
<keyword evidence="14" id="KW-1185">Reference proteome</keyword>
<keyword evidence="10" id="KW-0539">Nucleus</keyword>
<dbReference type="AlphaFoldDB" id="A0AAD9BR58"/>
<feature type="region of interest" description="Disordered" evidence="11">
    <location>
        <begin position="88"/>
        <end position="125"/>
    </location>
</feature>
<dbReference type="InterPro" id="IPR051497">
    <property type="entry name" value="Dev/Hematopoietic_TF"/>
</dbReference>
<dbReference type="GO" id="GO:0005634">
    <property type="term" value="C:nucleus"/>
    <property type="evidence" value="ECO:0007669"/>
    <property type="project" value="UniProtKB-SubCell"/>
</dbReference>
<dbReference type="Pfam" id="PF25491">
    <property type="entry name" value="CCHC_BCL-11A"/>
    <property type="match status" value="1"/>
</dbReference>
<reference evidence="13" key="1">
    <citation type="submission" date="2023-04" db="EMBL/GenBank/DDBJ databases">
        <title>Chromosome-level genome of Chaenocephalus aceratus.</title>
        <authorList>
            <person name="Park H."/>
        </authorList>
    </citation>
    <scope>NUCLEOTIDE SEQUENCE</scope>
    <source>
        <strain evidence="13">DE</strain>
        <tissue evidence="13">Muscle</tissue>
    </source>
</reference>
<evidence type="ECO:0000256" key="3">
    <source>
        <dbReference type="ARBA" id="ARBA00022723"/>
    </source>
</evidence>
<evidence type="ECO:0000256" key="8">
    <source>
        <dbReference type="ARBA" id="ARBA00023015"/>
    </source>
</evidence>
<proteinExistence type="predicted"/>
<keyword evidence="5" id="KW-0863">Zinc-finger</keyword>
<comment type="subcellular location">
    <subcellularLocation>
        <location evidence="1">Nucleus</location>
    </subcellularLocation>
</comment>
<keyword evidence="7" id="KW-0832">Ubl conjugation</keyword>
<keyword evidence="8" id="KW-0805">Transcription regulation</keyword>
<evidence type="ECO:0000259" key="12">
    <source>
        <dbReference type="Pfam" id="PF25491"/>
    </source>
</evidence>
<evidence type="ECO:0000313" key="14">
    <source>
        <dbReference type="Proteomes" id="UP001228049"/>
    </source>
</evidence>
<dbReference type="PANTHER" id="PTHR45993">
    <property type="entry name" value="B-CELL LYMPHOMA/LEUKEMIA 11"/>
    <property type="match status" value="1"/>
</dbReference>
<sequence length="403" mass="44095">MSRRKQGKPQHLSKREFSPEPLSGVLLEEDSQNSPRLGLGQGEPLKGDQDLLTCGQCHSRFPLADILLFIEHKRRQCHGSLCMDKPLDRPPSSPLASPLSTSSLHSRTHHQHPRRARPHVGVASPRDEDCLSAPLQGIIPKQENITDVLRSLGLHALSCGAWQAVTSQGRGSPDSVRACHASRRLHHLQVPALGSASGWRGQQLLGFWGCCVSERDMRTSWKKNGFDFRGIGEGSAESVSEVWGESGPRVRAAPRSVACLHTKEDTSPVHLCQNRLRPALEEETERTSNLRAQDNAEERKKKGGSVGTNGGDPEWSMDVRLMGSALKSTRPDYINCLLDKSDLAGSVSMLDMPCSPQALVLLWSAKSQGQIACNRPAISLSSSVSTLDPTARSKEDYHSPIKE</sequence>
<evidence type="ECO:0000256" key="10">
    <source>
        <dbReference type="ARBA" id="ARBA00023242"/>
    </source>
</evidence>
<evidence type="ECO:0000256" key="11">
    <source>
        <dbReference type="SAM" id="MobiDB-lite"/>
    </source>
</evidence>
<accession>A0AAD9BR58</accession>
<evidence type="ECO:0000256" key="6">
    <source>
        <dbReference type="ARBA" id="ARBA00022833"/>
    </source>
</evidence>
<keyword evidence="9" id="KW-0804">Transcription</keyword>
<keyword evidence="2" id="KW-1017">Isopeptide bond</keyword>
<dbReference type="InterPro" id="IPR057448">
    <property type="entry name" value="BCL-11A_Znf_CCHC"/>
</dbReference>
<dbReference type="GO" id="GO:2000171">
    <property type="term" value="P:negative regulation of dendrite development"/>
    <property type="evidence" value="ECO:0007669"/>
    <property type="project" value="TreeGrafter"/>
</dbReference>
<feature type="non-terminal residue" evidence="13">
    <location>
        <position position="1"/>
    </location>
</feature>
<evidence type="ECO:0000256" key="4">
    <source>
        <dbReference type="ARBA" id="ARBA00022737"/>
    </source>
</evidence>
<keyword evidence="3" id="KW-0479">Metal-binding</keyword>
<dbReference type="EMBL" id="JASDAP010000020">
    <property type="protein sequence ID" value="KAK1887109.1"/>
    <property type="molecule type" value="Genomic_DNA"/>
</dbReference>
<dbReference type="GO" id="GO:0000978">
    <property type="term" value="F:RNA polymerase II cis-regulatory region sequence-specific DNA binding"/>
    <property type="evidence" value="ECO:0007669"/>
    <property type="project" value="TreeGrafter"/>
</dbReference>
<evidence type="ECO:0000256" key="9">
    <source>
        <dbReference type="ARBA" id="ARBA00023163"/>
    </source>
</evidence>
<evidence type="ECO:0000313" key="13">
    <source>
        <dbReference type="EMBL" id="KAK1887109.1"/>
    </source>
</evidence>
<keyword evidence="6" id="KW-0862">Zinc</keyword>
<feature type="region of interest" description="Disordered" evidence="11">
    <location>
        <begin position="280"/>
        <end position="316"/>
    </location>
</feature>
<evidence type="ECO:0000256" key="5">
    <source>
        <dbReference type="ARBA" id="ARBA00022771"/>
    </source>
</evidence>
<dbReference type="PANTHER" id="PTHR45993:SF3">
    <property type="entry name" value="BAF CHROMATIN-REMODELING COMPLEX SUBUNIT BCL11A B"/>
    <property type="match status" value="1"/>
</dbReference>
<gene>
    <name evidence="13" type="ORF">KUDE01_030821</name>
</gene>
<evidence type="ECO:0000256" key="1">
    <source>
        <dbReference type="ARBA" id="ARBA00004123"/>
    </source>
</evidence>
<organism evidence="13 14">
    <name type="scientific">Dissostichus eleginoides</name>
    <name type="common">Patagonian toothfish</name>
    <name type="synonym">Dissostichus amissus</name>
    <dbReference type="NCBI Taxonomy" id="100907"/>
    <lineage>
        <taxon>Eukaryota</taxon>
        <taxon>Metazoa</taxon>
        <taxon>Chordata</taxon>
        <taxon>Craniata</taxon>
        <taxon>Vertebrata</taxon>
        <taxon>Euteleostomi</taxon>
        <taxon>Actinopterygii</taxon>
        <taxon>Neopterygii</taxon>
        <taxon>Teleostei</taxon>
        <taxon>Neoteleostei</taxon>
        <taxon>Acanthomorphata</taxon>
        <taxon>Eupercaria</taxon>
        <taxon>Perciformes</taxon>
        <taxon>Notothenioidei</taxon>
        <taxon>Nototheniidae</taxon>
        <taxon>Dissostichus</taxon>
    </lineage>
</organism>
<feature type="compositionally biased region" description="Basic residues" evidence="11">
    <location>
        <begin position="106"/>
        <end position="118"/>
    </location>
</feature>
<dbReference type="GO" id="GO:0008270">
    <property type="term" value="F:zinc ion binding"/>
    <property type="evidence" value="ECO:0007669"/>
    <property type="project" value="UniProtKB-KW"/>
</dbReference>
<keyword evidence="4" id="KW-0677">Repeat</keyword>